<evidence type="ECO:0000313" key="1">
    <source>
        <dbReference type="EMBL" id="CAH3130552.1"/>
    </source>
</evidence>
<proteinExistence type="predicted"/>
<feature type="non-terminal residue" evidence="1">
    <location>
        <position position="158"/>
    </location>
</feature>
<name>A0AAU9WY43_9CNID</name>
<reference evidence="1 2" key="1">
    <citation type="submission" date="2022-05" db="EMBL/GenBank/DDBJ databases">
        <authorList>
            <consortium name="Genoscope - CEA"/>
            <person name="William W."/>
        </authorList>
    </citation>
    <scope>NUCLEOTIDE SEQUENCE [LARGE SCALE GENOMIC DNA]</scope>
</reference>
<dbReference type="EMBL" id="CALNXJ010000025">
    <property type="protein sequence ID" value="CAH3130552.1"/>
    <property type="molecule type" value="Genomic_DNA"/>
</dbReference>
<gene>
    <name evidence="1" type="ORF">PMEA_00014229</name>
</gene>
<accession>A0AAU9WY43</accession>
<organism evidence="1 2">
    <name type="scientific">Pocillopora meandrina</name>
    <dbReference type="NCBI Taxonomy" id="46732"/>
    <lineage>
        <taxon>Eukaryota</taxon>
        <taxon>Metazoa</taxon>
        <taxon>Cnidaria</taxon>
        <taxon>Anthozoa</taxon>
        <taxon>Hexacorallia</taxon>
        <taxon>Scleractinia</taxon>
        <taxon>Astrocoeniina</taxon>
        <taxon>Pocilloporidae</taxon>
        <taxon>Pocillopora</taxon>
    </lineage>
</organism>
<dbReference type="Proteomes" id="UP001159428">
    <property type="component" value="Unassembled WGS sequence"/>
</dbReference>
<dbReference type="AlphaFoldDB" id="A0AAU9WY43"/>
<comment type="caution">
    <text evidence="1">The sequence shown here is derived from an EMBL/GenBank/DDBJ whole genome shotgun (WGS) entry which is preliminary data.</text>
</comment>
<keyword evidence="2" id="KW-1185">Reference proteome</keyword>
<protein>
    <submittedName>
        <fullName evidence="1">Uncharacterized protein</fullName>
    </submittedName>
</protein>
<sequence length="158" mass="18847">MSSRSSKFLSRSSRILTGKWKILNDLDKNFEDPYLDLYMCSTAISFKTQYYMELDRRKIGIFRWCRGDLTRRFSNSFTFRAVETLFELVINKKVMFTQGEDKSKNEFAEWYVLWNDVTFGGVNNAFILRNVLLAKFENIQHFVYFYLLNANNCMPLSR</sequence>
<evidence type="ECO:0000313" key="2">
    <source>
        <dbReference type="Proteomes" id="UP001159428"/>
    </source>
</evidence>